<proteinExistence type="predicted"/>
<dbReference type="Proteomes" id="UP000176445">
    <property type="component" value="Unassembled WGS sequence"/>
</dbReference>
<dbReference type="EMBL" id="MFKW01000008">
    <property type="protein sequence ID" value="OGG51958.1"/>
    <property type="molecule type" value="Genomic_DNA"/>
</dbReference>
<evidence type="ECO:0000313" key="3">
    <source>
        <dbReference type="Proteomes" id="UP000176445"/>
    </source>
</evidence>
<evidence type="ECO:0000313" key="2">
    <source>
        <dbReference type="EMBL" id="OGG51958.1"/>
    </source>
</evidence>
<feature type="coiled-coil region" evidence="1">
    <location>
        <begin position="20"/>
        <end position="68"/>
    </location>
</feature>
<reference evidence="2 3" key="1">
    <citation type="journal article" date="2016" name="Nat. Commun.">
        <title>Thousands of microbial genomes shed light on interconnected biogeochemical processes in an aquifer system.</title>
        <authorList>
            <person name="Anantharaman K."/>
            <person name="Brown C.T."/>
            <person name="Hug L.A."/>
            <person name="Sharon I."/>
            <person name="Castelle C.J."/>
            <person name="Probst A.J."/>
            <person name="Thomas B.C."/>
            <person name="Singh A."/>
            <person name="Wilkins M.J."/>
            <person name="Karaoz U."/>
            <person name="Brodie E.L."/>
            <person name="Williams K.H."/>
            <person name="Hubbard S.S."/>
            <person name="Banfield J.F."/>
        </authorList>
    </citation>
    <scope>NUCLEOTIDE SEQUENCE [LARGE SCALE GENOMIC DNA]</scope>
</reference>
<dbReference type="AlphaFoldDB" id="A0A1F6CRZ3"/>
<organism evidence="2 3">
    <name type="scientific">Candidatus Kaiserbacteria bacterium RIFCSPHIGHO2_01_FULL_54_36b</name>
    <dbReference type="NCBI Taxonomy" id="1798483"/>
    <lineage>
        <taxon>Bacteria</taxon>
        <taxon>Candidatus Kaiseribacteriota</taxon>
    </lineage>
</organism>
<comment type="caution">
    <text evidence="2">The sequence shown here is derived from an EMBL/GenBank/DDBJ whole genome shotgun (WGS) entry which is preliminary data.</text>
</comment>
<gene>
    <name evidence="2" type="ORF">A2704_00305</name>
</gene>
<accession>A0A1F6CRZ3</accession>
<name>A0A1F6CRZ3_9BACT</name>
<sequence>MDPMQLAQMKRTVEWHAEEARHHERDLQTAELALENAKKKVEELRKKATESKRKLEVYKGDVVRAEAEVRKKIADARH</sequence>
<evidence type="ECO:0000256" key="1">
    <source>
        <dbReference type="SAM" id="Coils"/>
    </source>
</evidence>
<protein>
    <submittedName>
        <fullName evidence="2">Uncharacterized protein</fullName>
    </submittedName>
</protein>
<keyword evidence="1" id="KW-0175">Coiled coil</keyword>